<dbReference type="Proteomes" id="UP001165065">
    <property type="component" value="Unassembled WGS sequence"/>
</dbReference>
<dbReference type="InterPro" id="IPR036388">
    <property type="entry name" value="WH-like_DNA-bd_sf"/>
</dbReference>
<dbReference type="EMBL" id="BRYA01000386">
    <property type="protein sequence ID" value="GMI48338.1"/>
    <property type="molecule type" value="Genomic_DNA"/>
</dbReference>
<dbReference type="InterPro" id="IPR013325">
    <property type="entry name" value="RNA_pol_sigma_r2"/>
</dbReference>
<dbReference type="AlphaFoldDB" id="A0A9W7GPK6"/>
<dbReference type="InterPro" id="IPR000943">
    <property type="entry name" value="RNA_pol_sigma70"/>
</dbReference>
<dbReference type="InterPro" id="IPR013324">
    <property type="entry name" value="RNA_pol_sigma_r3/r4-like"/>
</dbReference>
<evidence type="ECO:0000256" key="4">
    <source>
        <dbReference type="ARBA" id="ARBA00023125"/>
    </source>
</evidence>
<evidence type="ECO:0000256" key="5">
    <source>
        <dbReference type="ARBA" id="ARBA00023163"/>
    </source>
</evidence>
<dbReference type="InterPro" id="IPR007630">
    <property type="entry name" value="RNA_pol_sigma70_r4"/>
</dbReference>
<evidence type="ECO:0000256" key="3">
    <source>
        <dbReference type="ARBA" id="ARBA00023082"/>
    </source>
</evidence>
<dbReference type="Gene3D" id="1.10.10.10">
    <property type="entry name" value="Winged helix-like DNA-binding domain superfamily/Winged helix DNA-binding domain"/>
    <property type="match status" value="1"/>
</dbReference>
<comment type="caution">
    <text evidence="8">The sequence shown here is derived from an EMBL/GenBank/DDBJ whole genome shotgun (WGS) entry which is preliminary data.</text>
</comment>
<evidence type="ECO:0008006" key="10">
    <source>
        <dbReference type="Google" id="ProtNLM"/>
    </source>
</evidence>
<dbReference type="PRINTS" id="PR00046">
    <property type="entry name" value="SIGMA70FCT"/>
</dbReference>
<gene>
    <name evidence="8" type="ORF">TrCOL_g8832</name>
</gene>
<dbReference type="Pfam" id="PF04542">
    <property type="entry name" value="Sigma70_r2"/>
    <property type="match status" value="1"/>
</dbReference>
<name>A0A9W7GPK6_9STRA</name>
<evidence type="ECO:0000313" key="8">
    <source>
        <dbReference type="EMBL" id="GMI48338.1"/>
    </source>
</evidence>
<feature type="domain" description="RNA polymerase sigma-70 region 2" evidence="6">
    <location>
        <begin position="183"/>
        <end position="244"/>
    </location>
</feature>
<protein>
    <recommendedName>
        <fullName evidence="10">RNA polymerase sigma-70 domain-containing protein</fullName>
    </recommendedName>
</protein>
<keyword evidence="9" id="KW-1185">Reference proteome</keyword>
<dbReference type="Pfam" id="PF04545">
    <property type="entry name" value="Sigma70_r4"/>
    <property type="match status" value="1"/>
</dbReference>
<reference evidence="9" key="1">
    <citation type="journal article" date="2023" name="Commun. Biol.">
        <title>Genome analysis of Parmales, the sister group of diatoms, reveals the evolutionary specialization of diatoms from phago-mixotrophs to photoautotrophs.</title>
        <authorList>
            <person name="Ban H."/>
            <person name="Sato S."/>
            <person name="Yoshikawa S."/>
            <person name="Yamada K."/>
            <person name="Nakamura Y."/>
            <person name="Ichinomiya M."/>
            <person name="Sato N."/>
            <person name="Blanc-Mathieu R."/>
            <person name="Endo H."/>
            <person name="Kuwata A."/>
            <person name="Ogata H."/>
        </authorList>
    </citation>
    <scope>NUCLEOTIDE SEQUENCE [LARGE SCALE GENOMIC DNA]</scope>
</reference>
<evidence type="ECO:0000256" key="2">
    <source>
        <dbReference type="ARBA" id="ARBA00023015"/>
    </source>
</evidence>
<dbReference type="InterPro" id="IPR007627">
    <property type="entry name" value="RNA_pol_sigma70_r2"/>
</dbReference>
<dbReference type="GO" id="GO:0006352">
    <property type="term" value="P:DNA-templated transcription initiation"/>
    <property type="evidence" value="ECO:0007669"/>
    <property type="project" value="InterPro"/>
</dbReference>
<keyword evidence="2" id="KW-0805">Transcription regulation</keyword>
<dbReference type="SUPFAM" id="SSF88946">
    <property type="entry name" value="Sigma2 domain of RNA polymerase sigma factors"/>
    <property type="match status" value="1"/>
</dbReference>
<proteinExistence type="inferred from homology"/>
<feature type="domain" description="RNA polymerase sigma-70 region 4" evidence="7">
    <location>
        <begin position="354"/>
        <end position="405"/>
    </location>
</feature>
<dbReference type="GO" id="GO:0016987">
    <property type="term" value="F:sigma factor activity"/>
    <property type="evidence" value="ECO:0007669"/>
    <property type="project" value="UniProtKB-KW"/>
</dbReference>
<dbReference type="PANTHER" id="PTHR30603:SF47">
    <property type="entry name" value="RNA POLYMERASE SIGMA FACTOR SIGD, CHLOROPLASTIC"/>
    <property type="match status" value="1"/>
</dbReference>
<evidence type="ECO:0000313" key="9">
    <source>
        <dbReference type="Proteomes" id="UP001165065"/>
    </source>
</evidence>
<sequence length="420" mass="47012">MTENFGRGLFGDTSAVASLSKGKSWEELRRLRSTKGRTVQSPVDVDPAIDIPDFDMPDSQVSRMDVGVILDMKSNVQADPLVEEVLQREAAQRRKNLSEGELELDGTKFEGKRKGGLGKEEEFRLGREIQEGVRVLKIKDELEEDAKGKGVAFSWSDFKSQTGLTRSTIRKAVMKYRIAKNTLVTHNLPLVHAVVRNTYKPTPSRTYEDMVQEGSTGLLRAAELYDPGKGLRFSTYAVVWIKGVLGNSRVGEGITVPLRERTKINKIRKFVEGWQGEGQPSLEEIGEGTGMKVEEVREVSRRTREVKGLLSIDYVHDRGKGGFNGAELDKSMWADYEMGEIVGVKADVVRMLVSRLTERERRVIVLRYGLDGGGERSLEEVGRNMGLSKERVRGLNKGVVEKLKEAEEAKGLEEYLMTIC</sequence>
<keyword evidence="5" id="KW-0804">Transcription</keyword>
<dbReference type="OrthoDB" id="206108at2759"/>
<keyword evidence="4" id="KW-0238">DNA-binding</keyword>
<evidence type="ECO:0000256" key="1">
    <source>
        <dbReference type="ARBA" id="ARBA00007788"/>
    </source>
</evidence>
<organism evidence="8 9">
    <name type="scientific">Triparma columacea</name>
    <dbReference type="NCBI Taxonomy" id="722753"/>
    <lineage>
        <taxon>Eukaryota</taxon>
        <taxon>Sar</taxon>
        <taxon>Stramenopiles</taxon>
        <taxon>Ochrophyta</taxon>
        <taxon>Bolidophyceae</taxon>
        <taxon>Parmales</taxon>
        <taxon>Triparmaceae</taxon>
        <taxon>Triparma</taxon>
    </lineage>
</organism>
<evidence type="ECO:0000259" key="7">
    <source>
        <dbReference type="Pfam" id="PF04545"/>
    </source>
</evidence>
<evidence type="ECO:0000259" key="6">
    <source>
        <dbReference type="Pfam" id="PF04542"/>
    </source>
</evidence>
<dbReference type="NCBIfam" id="TIGR02937">
    <property type="entry name" value="sigma70-ECF"/>
    <property type="match status" value="1"/>
</dbReference>
<comment type="similarity">
    <text evidence="1">Belongs to the sigma-70 factor family.</text>
</comment>
<dbReference type="Gene3D" id="1.20.120.1810">
    <property type="match status" value="1"/>
</dbReference>
<dbReference type="PANTHER" id="PTHR30603">
    <property type="entry name" value="RNA POLYMERASE SIGMA FACTOR RPO"/>
    <property type="match status" value="1"/>
</dbReference>
<keyword evidence="3" id="KW-0731">Sigma factor</keyword>
<dbReference type="InterPro" id="IPR050239">
    <property type="entry name" value="Sigma-70_RNA_pol_init_factors"/>
</dbReference>
<dbReference type="InterPro" id="IPR014284">
    <property type="entry name" value="RNA_pol_sigma-70_dom"/>
</dbReference>
<dbReference type="GO" id="GO:0003677">
    <property type="term" value="F:DNA binding"/>
    <property type="evidence" value="ECO:0007669"/>
    <property type="project" value="UniProtKB-KW"/>
</dbReference>
<dbReference type="SUPFAM" id="SSF88659">
    <property type="entry name" value="Sigma3 and sigma4 domains of RNA polymerase sigma factors"/>
    <property type="match status" value="1"/>
</dbReference>
<accession>A0A9W7GPK6</accession>